<dbReference type="Gene3D" id="3.90.1300.10">
    <property type="entry name" value="Amidase signature (AS) domain"/>
    <property type="match status" value="1"/>
</dbReference>
<keyword evidence="5" id="KW-1185">Reference proteome</keyword>
<name>W4L4N5_9BACT</name>
<sequence>LAERIRTRQVSPVEVVQAHLDRCERLNPVLNAFVTLVPEHAFEAAHQAEREIAAGHYRGALHGIPLGIKDIFDTAGIRTTHGSSFYRDHIPAEDAASVTLLKQAGAIVLGKCNTHEFAAGSTSNNPWYGPSRNPWDTTRSPGGSSGGSGAAVAAFLCPGATGTDTGGSIRNPAACNGVVGLKPTYGRVSLQGIYPNAISLDHPGPLTRTVRDAGLFLQGMAGHVREDPTSVDVPVPDFTADIDAGVKGMRFGF</sequence>
<dbReference type="PANTHER" id="PTHR11895">
    <property type="entry name" value="TRANSAMIDASE"/>
    <property type="match status" value="1"/>
</dbReference>
<accession>W4L4N5</accession>
<dbReference type="SUPFAM" id="SSF75304">
    <property type="entry name" value="Amidase signature (AS) enzymes"/>
    <property type="match status" value="1"/>
</dbReference>
<dbReference type="PATRIC" id="fig|1429439.4.peg.8481"/>
<comment type="similarity">
    <text evidence="1">Belongs to the amidase family.</text>
</comment>
<evidence type="ECO:0000259" key="3">
    <source>
        <dbReference type="Pfam" id="PF01425"/>
    </source>
</evidence>
<dbReference type="AlphaFoldDB" id="W4L4N5"/>
<dbReference type="Pfam" id="PF01425">
    <property type="entry name" value="Amidase"/>
    <property type="match status" value="1"/>
</dbReference>
<reference evidence="4 5" key="1">
    <citation type="journal article" date="2014" name="Nature">
        <title>An environmental bacterial taxon with a large and distinct metabolic repertoire.</title>
        <authorList>
            <person name="Wilson M.C."/>
            <person name="Mori T."/>
            <person name="Ruckert C."/>
            <person name="Uria A.R."/>
            <person name="Helf M.J."/>
            <person name="Takada K."/>
            <person name="Gernert C."/>
            <person name="Steffens U.A."/>
            <person name="Heycke N."/>
            <person name="Schmitt S."/>
            <person name="Rinke C."/>
            <person name="Helfrich E.J."/>
            <person name="Brachmann A.O."/>
            <person name="Gurgui C."/>
            <person name="Wakimoto T."/>
            <person name="Kracht M."/>
            <person name="Crusemann M."/>
            <person name="Hentschel U."/>
            <person name="Abe I."/>
            <person name="Matsunaga S."/>
            <person name="Kalinowski J."/>
            <person name="Takeyama H."/>
            <person name="Piel J."/>
        </authorList>
    </citation>
    <scope>NUCLEOTIDE SEQUENCE [LARGE SCALE GENOMIC DNA]</scope>
    <source>
        <strain evidence="5">TSY2</strain>
    </source>
</reference>
<dbReference type="PANTHER" id="PTHR11895:SF7">
    <property type="entry name" value="GLUTAMYL-TRNA(GLN) AMIDOTRANSFERASE SUBUNIT A, MITOCHONDRIAL"/>
    <property type="match status" value="1"/>
</dbReference>
<feature type="domain" description="Amidase" evidence="3">
    <location>
        <begin position="14"/>
        <end position="252"/>
    </location>
</feature>
<dbReference type="Proteomes" id="UP000019140">
    <property type="component" value="Unassembled WGS sequence"/>
</dbReference>
<comment type="caution">
    <text evidence="4">The sequence shown here is derived from an EMBL/GenBank/DDBJ whole genome shotgun (WGS) entry which is preliminary data.</text>
</comment>
<evidence type="ECO:0000256" key="2">
    <source>
        <dbReference type="SAM" id="MobiDB-lite"/>
    </source>
</evidence>
<evidence type="ECO:0000313" key="5">
    <source>
        <dbReference type="Proteomes" id="UP000019140"/>
    </source>
</evidence>
<feature type="region of interest" description="Disordered" evidence="2">
    <location>
        <begin position="123"/>
        <end position="146"/>
    </location>
</feature>
<protein>
    <recommendedName>
        <fullName evidence="3">Amidase domain-containing protein</fullName>
    </recommendedName>
</protein>
<dbReference type="EMBL" id="AZHX01002738">
    <property type="protein sequence ID" value="ETW93027.1"/>
    <property type="molecule type" value="Genomic_DNA"/>
</dbReference>
<dbReference type="InterPro" id="IPR000120">
    <property type="entry name" value="Amidase"/>
</dbReference>
<dbReference type="PROSITE" id="PS00571">
    <property type="entry name" value="AMIDASES"/>
    <property type="match status" value="1"/>
</dbReference>
<gene>
    <name evidence="4" type="ORF">ETSY2_52160</name>
</gene>
<evidence type="ECO:0000313" key="4">
    <source>
        <dbReference type="EMBL" id="ETW93027.1"/>
    </source>
</evidence>
<dbReference type="InterPro" id="IPR020556">
    <property type="entry name" value="Amidase_CS"/>
</dbReference>
<feature type="non-terminal residue" evidence="4">
    <location>
        <position position="1"/>
    </location>
</feature>
<dbReference type="InterPro" id="IPR036928">
    <property type="entry name" value="AS_sf"/>
</dbReference>
<proteinExistence type="inferred from homology"/>
<evidence type="ECO:0000256" key="1">
    <source>
        <dbReference type="ARBA" id="ARBA00009199"/>
    </source>
</evidence>
<dbReference type="HOGENOM" id="CLU_1096212_0_0_7"/>
<dbReference type="InterPro" id="IPR023631">
    <property type="entry name" value="Amidase_dom"/>
</dbReference>
<dbReference type="GO" id="GO:0003824">
    <property type="term" value="F:catalytic activity"/>
    <property type="evidence" value="ECO:0007669"/>
    <property type="project" value="InterPro"/>
</dbReference>
<organism evidence="4 5">
    <name type="scientific">Candidatus Entotheonella gemina</name>
    <dbReference type="NCBI Taxonomy" id="1429439"/>
    <lineage>
        <taxon>Bacteria</taxon>
        <taxon>Pseudomonadati</taxon>
        <taxon>Nitrospinota/Tectimicrobiota group</taxon>
        <taxon>Candidatus Tectimicrobiota</taxon>
        <taxon>Candidatus Entotheonellia</taxon>
        <taxon>Candidatus Entotheonellales</taxon>
        <taxon>Candidatus Entotheonellaceae</taxon>
        <taxon>Candidatus Entotheonella</taxon>
    </lineage>
</organism>